<evidence type="ECO:0000256" key="6">
    <source>
        <dbReference type="SAM" id="Phobius"/>
    </source>
</evidence>
<dbReference type="PANTHER" id="PTHR23319:SF3">
    <property type="entry name" value="PROTEIN ASTER-B"/>
    <property type="match status" value="1"/>
</dbReference>
<dbReference type="Pfam" id="PF02893">
    <property type="entry name" value="GRAM"/>
    <property type="match status" value="1"/>
</dbReference>
<feature type="transmembrane region" description="Helical" evidence="6">
    <location>
        <begin position="632"/>
        <end position="652"/>
    </location>
</feature>
<evidence type="ECO:0000313" key="8">
    <source>
        <dbReference type="EMBL" id="KAL0994578.1"/>
    </source>
</evidence>
<gene>
    <name evidence="8" type="ORF">UPYG_G00124280</name>
</gene>
<dbReference type="AlphaFoldDB" id="A0ABD0X5P3"/>
<dbReference type="CDD" id="cd13220">
    <property type="entry name" value="PH-GRAM_GRAMDC"/>
    <property type="match status" value="1"/>
</dbReference>
<dbReference type="Pfam" id="PF16016">
    <property type="entry name" value="VASt"/>
    <property type="match status" value="1"/>
</dbReference>
<accession>A0ABD0X5P3</accession>
<feature type="compositionally biased region" description="Low complexity" evidence="5">
    <location>
        <begin position="333"/>
        <end position="344"/>
    </location>
</feature>
<evidence type="ECO:0000256" key="3">
    <source>
        <dbReference type="ARBA" id="ARBA00022989"/>
    </source>
</evidence>
<dbReference type="SMART" id="SM00568">
    <property type="entry name" value="GRAM"/>
    <property type="match status" value="1"/>
</dbReference>
<feature type="compositionally biased region" description="Basic and acidic residues" evidence="5">
    <location>
        <begin position="40"/>
        <end position="55"/>
    </location>
</feature>
<feature type="compositionally biased region" description="Polar residues" evidence="5">
    <location>
        <begin position="58"/>
        <end position="76"/>
    </location>
</feature>
<dbReference type="GO" id="GO:0044232">
    <property type="term" value="C:organelle membrane contact site"/>
    <property type="evidence" value="ECO:0007669"/>
    <property type="project" value="UniProtKB-ARBA"/>
</dbReference>
<dbReference type="InterPro" id="IPR004182">
    <property type="entry name" value="GRAM"/>
</dbReference>
<keyword evidence="3 6" id="KW-1133">Transmembrane helix</keyword>
<dbReference type="InterPro" id="IPR031968">
    <property type="entry name" value="VASt"/>
</dbReference>
<protein>
    <recommendedName>
        <fullName evidence="7">VASt domain-containing protein</fullName>
    </recommendedName>
</protein>
<evidence type="ECO:0000256" key="4">
    <source>
        <dbReference type="ARBA" id="ARBA00023136"/>
    </source>
</evidence>
<keyword evidence="9" id="KW-1185">Reference proteome</keyword>
<reference evidence="8 9" key="1">
    <citation type="submission" date="2024-06" db="EMBL/GenBank/DDBJ databases">
        <authorList>
            <person name="Pan Q."/>
            <person name="Wen M."/>
            <person name="Jouanno E."/>
            <person name="Zahm M."/>
            <person name="Klopp C."/>
            <person name="Cabau C."/>
            <person name="Louis A."/>
            <person name="Berthelot C."/>
            <person name="Parey E."/>
            <person name="Roest Crollius H."/>
            <person name="Montfort J."/>
            <person name="Robinson-Rechavi M."/>
            <person name="Bouchez O."/>
            <person name="Lampietro C."/>
            <person name="Lopez Roques C."/>
            <person name="Donnadieu C."/>
            <person name="Postlethwait J."/>
            <person name="Bobe J."/>
            <person name="Verreycken H."/>
            <person name="Guiguen Y."/>
        </authorList>
    </citation>
    <scope>NUCLEOTIDE SEQUENCE [LARGE SCALE GENOMIC DNA]</scope>
    <source>
        <strain evidence="8">Up_M1</strain>
        <tissue evidence="8">Testis</tissue>
    </source>
</reference>
<evidence type="ECO:0000259" key="7">
    <source>
        <dbReference type="PROSITE" id="PS51778"/>
    </source>
</evidence>
<evidence type="ECO:0000256" key="2">
    <source>
        <dbReference type="ARBA" id="ARBA00022692"/>
    </source>
</evidence>
<dbReference type="PANTHER" id="PTHR23319">
    <property type="entry name" value="GRAM DOMAIN CONTAINING 1B, ISOFORM E"/>
    <property type="match status" value="1"/>
</dbReference>
<name>A0ABD0X5P3_UMBPY</name>
<dbReference type="InterPro" id="IPR011993">
    <property type="entry name" value="PH-like_dom_sf"/>
</dbReference>
<evidence type="ECO:0000256" key="5">
    <source>
        <dbReference type="SAM" id="MobiDB-lite"/>
    </source>
</evidence>
<proteinExistence type="predicted"/>
<dbReference type="FunFam" id="2.30.29.30:FF:000008">
    <property type="entry name" value="GRAM domain containing 1B"/>
    <property type="match status" value="1"/>
</dbReference>
<dbReference type="Proteomes" id="UP001557470">
    <property type="component" value="Unassembled WGS sequence"/>
</dbReference>
<sequence>MATSTASTSNRSTPASSPILRHRSRSPTPQQSAEPAGDNMVEKLHLDPSSDKDKSPSTPEQVGQRTYSQSVHSATRSHGGKNSKKSQSWYNVLSPTYKQRNEDFRKLFKQLPDSERLIVDYSCALQRDILLQGRLYVSENWICFYSNIFRWETLLTVRLKDICSMTKEKTARLIPNAIQLCTDNDKHFFTSFGARDRTYMMMFRLWQNALLEKPLCPKELWHFVHQCYGNELGLTSDDEDYVPPDDDFNTMGYCEELPVEENDTNDANSLAKSPDAKDEPSPLLCPRAFPHNTLPCPMEPLLPFDLAVVDEFSMCLPDGELLTLPLPQLDNQSSGHSSPAASPSLDFNDNEDLPTELSDSSGTHDEGEVQAFHEDLNGKQYINEVYQFSVDKMYDILFTESTFMRDFLEQRRFSDVVYHPWKKDTEEPGNQAREIMYTICLTNPLAPKTATVTETQTLYKASQESECYIIDAEVIAHDVPYHDYFYTLNRYMLTRVAKNKCRLRVSTELRYRKQPWGLVKGFIERNFWSGLDEYFRHLELELSKVEVILAESTRQSPKARSLRAGALRRRKRPLVHLRPPHMDEAMSPVTTPEDEEEVTHRHRIKHVAGSTQTRHIPDHVPGGLALYSVSKLLLIISFVLVLLVFLNMMLFYKLWMLEYTTQSLTSWHGLRPQESKLPQTQLEWAQLLESQQRYHDDELQKWKEIIKSSVMLLDEMKDSLLNLQKGIGLRDYNSESEEKRSRYH</sequence>
<comment type="subcellular location">
    <subcellularLocation>
        <location evidence="1">Membrane</location>
        <topology evidence="1">Single-pass membrane protein</topology>
    </subcellularLocation>
</comment>
<organism evidence="8 9">
    <name type="scientific">Umbra pygmaea</name>
    <name type="common">Eastern mudminnow</name>
    <dbReference type="NCBI Taxonomy" id="75934"/>
    <lineage>
        <taxon>Eukaryota</taxon>
        <taxon>Metazoa</taxon>
        <taxon>Chordata</taxon>
        <taxon>Craniata</taxon>
        <taxon>Vertebrata</taxon>
        <taxon>Euteleostomi</taxon>
        <taxon>Actinopterygii</taxon>
        <taxon>Neopterygii</taxon>
        <taxon>Teleostei</taxon>
        <taxon>Protacanthopterygii</taxon>
        <taxon>Esociformes</taxon>
        <taxon>Umbridae</taxon>
        <taxon>Umbra</taxon>
    </lineage>
</organism>
<dbReference type="Gene3D" id="2.30.29.30">
    <property type="entry name" value="Pleckstrin-homology domain (PH domain)/Phosphotyrosine-binding domain (PTB)"/>
    <property type="match status" value="1"/>
</dbReference>
<dbReference type="PROSITE" id="PS51778">
    <property type="entry name" value="VAST"/>
    <property type="match status" value="1"/>
</dbReference>
<feature type="domain" description="VASt" evidence="7">
    <location>
        <begin position="377"/>
        <end position="550"/>
    </location>
</feature>
<comment type="caution">
    <text evidence="8">The sequence shown here is derived from an EMBL/GenBank/DDBJ whole genome shotgun (WGS) entry which is preliminary data.</text>
</comment>
<dbReference type="GO" id="GO:0005789">
    <property type="term" value="C:endoplasmic reticulum membrane"/>
    <property type="evidence" value="ECO:0007669"/>
    <property type="project" value="UniProtKB-ARBA"/>
</dbReference>
<keyword evidence="2 6" id="KW-0812">Transmembrane</keyword>
<keyword evidence="4 6" id="KW-0472">Membrane</keyword>
<feature type="region of interest" description="Disordered" evidence="5">
    <location>
        <begin position="1"/>
        <end position="87"/>
    </location>
</feature>
<feature type="compositionally biased region" description="Low complexity" evidence="5">
    <location>
        <begin position="1"/>
        <end position="17"/>
    </location>
</feature>
<evidence type="ECO:0000313" key="9">
    <source>
        <dbReference type="Proteomes" id="UP001557470"/>
    </source>
</evidence>
<evidence type="ECO:0000256" key="1">
    <source>
        <dbReference type="ARBA" id="ARBA00004167"/>
    </source>
</evidence>
<feature type="region of interest" description="Disordered" evidence="5">
    <location>
        <begin position="326"/>
        <end position="365"/>
    </location>
</feature>
<dbReference type="InterPro" id="IPR051482">
    <property type="entry name" value="Cholesterol_transport"/>
</dbReference>
<dbReference type="EMBL" id="JAGEUA010000003">
    <property type="protein sequence ID" value="KAL0994578.1"/>
    <property type="molecule type" value="Genomic_DNA"/>
</dbReference>